<feature type="compositionally biased region" description="Low complexity" evidence="9">
    <location>
        <begin position="18"/>
        <end position="27"/>
    </location>
</feature>
<feature type="transmembrane region" description="Helical" evidence="10">
    <location>
        <begin position="50"/>
        <end position="73"/>
    </location>
</feature>
<evidence type="ECO:0000256" key="7">
    <source>
        <dbReference type="ARBA" id="ARBA00034000"/>
    </source>
</evidence>
<dbReference type="InterPro" id="IPR050396">
    <property type="entry name" value="Glycosyltr_51/Transpeptidase"/>
</dbReference>
<dbReference type="InterPro" id="IPR012338">
    <property type="entry name" value="Beta-lactam/transpept-like"/>
</dbReference>
<evidence type="ECO:0000256" key="9">
    <source>
        <dbReference type="SAM" id="MobiDB-lite"/>
    </source>
</evidence>
<dbReference type="Pfam" id="PF00912">
    <property type="entry name" value="Transgly"/>
    <property type="match status" value="1"/>
</dbReference>
<evidence type="ECO:0000256" key="3">
    <source>
        <dbReference type="ARBA" id="ARBA00022676"/>
    </source>
</evidence>
<feature type="domain" description="Penicillin-binding protein transpeptidase" evidence="11">
    <location>
        <begin position="367"/>
        <end position="649"/>
    </location>
</feature>
<dbReference type="RefSeq" id="WP_133476849.1">
    <property type="nucleotide sequence ID" value="NZ_NKLP01000303.1"/>
</dbReference>
<name>A0A4R6CPZ3_9LACO</name>
<dbReference type="InterPro" id="IPR023346">
    <property type="entry name" value="Lysozyme-like_dom_sf"/>
</dbReference>
<evidence type="ECO:0000256" key="5">
    <source>
        <dbReference type="ARBA" id="ARBA00022801"/>
    </source>
</evidence>
<feature type="region of interest" description="Disordered" evidence="9">
    <location>
        <begin position="694"/>
        <end position="791"/>
    </location>
</feature>
<evidence type="ECO:0000256" key="6">
    <source>
        <dbReference type="ARBA" id="ARBA00023268"/>
    </source>
</evidence>
<keyword evidence="6" id="KW-0511">Multifunctional enzyme</keyword>
<evidence type="ECO:0000259" key="11">
    <source>
        <dbReference type="Pfam" id="PF00905"/>
    </source>
</evidence>
<dbReference type="Proteomes" id="UP000295195">
    <property type="component" value="Unassembled WGS sequence"/>
</dbReference>
<organism evidence="13 14">
    <name type="scientific">Lactobacillus crispatus</name>
    <dbReference type="NCBI Taxonomy" id="47770"/>
    <lineage>
        <taxon>Bacteria</taxon>
        <taxon>Bacillati</taxon>
        <taxon>Bacillota</taxon>
        <taxon>Bacilli</taxon>
        <taxon>Lactobacillales</taxon>
        <taxon>Lactobacillaceae</taxon>
        <taxon>Lactobacillus</taxon>
    </lineage>
</organism>
<dbReference type="PANTHER" id="PTHR32282:SF29">
    <property type="entry name" value="PENICILLIN-BINDING PROTEIN 1A"/>
    <property type="match status" value="1"/>
</dbReference>
<dbReference type="GO" id="GO:0006508">
    <property type="term" value="P:proteolysis"/>
    <property type="evidence" value="ECO:0007669"/>
    <property type="project" value="UniProtKB-KW"/>
</dbReference>
<evidence type="ECO:0000256" key="8">
    <source>
        <dbReference type="ARBA" id="ARBA00049902"/>
    </source>
</evidence>
<dbReference type="InterPro" id="IPR001264">
    <property type="entry name" value="Glyco_trans_51"/>
</dbReference>
<dbReference type="GO" id="GO:0009252">
    <property type="term" value="P:peptidoglycan biosynthetic process"/>
    <property type="evidence" value="ECO:0007669"/>
    <property type="project" value="TreeGrafter"/>
</dbReference>
<evidence type="ECO:0000256" key="2">
    <source>
        <dbReference type="ARBA" id="ARBA00022670"/>
    </source>
</evidence>
<evidence type="ECO:0000256" key="1">
    <source>
        <dbReference type="ARBA" id="ARBA00022645"/>
    </source>
</evidence>
<keyword evidence="5" id="KW-0378">Hydrolase</keyword>
<keyword evidence="10" id="KW-1133">Transmembrane helix</keyword>
<dbReference type="NCBIfam" id="TIGR02074">
    <property type="entry name" value="PBP_1a_fam"/>
    <property type="match status" value="1"/>
</dbReference>
<accession>A0A4R6CPZ3</accession>
<keyword evidence="10" id="KW-0472">Membrane</keyword>
<feature type="compositionally biased region" description="Low complexity" evidence="9">
    <location>
        <begin position="732"/>
        <end position="783"/>
    </location>
</feature>
<dbReference type="Gene3D" id="3.40.710.10">
    <property type="entry name" value="DD-peptidase/beta-lactamase superfamily"/>
    <property type="match status" value="1"/>
</dbReference>
<evidence type="ECO:0000256" key="10">
    <source>
        <dbReference type="SAM" id="Phobius"/>
    </source>
</evidence>
<keyword evidence="1" id="KW-0121">Carboxypeptidase</keyword>
<dbReference type="InterPro" id="IPR036950">
    <property type="entry name" value="PBP_transglycosylase"/>
</dbReference>
<sequence>MNNDFYNNSSGYDENYLNNPTPQPNQQYPKRSQYKPPKPKNSKKQIALEILKWSTVGFICLIVMCVGLFAFYAKDAPNVTQEELQAGGSSALYTNDGKLLLSLGSDKRNYLKSDQIPQQLKDAVISIEDRHFYSESLGISPLRIASSAVQNVMGHNMAGGSTLTQQLIKLSVFSTKESDRTLKRKAQEAWLAVKISHQYSKDQILEFYVNKVFMNYNIYGMGTAANFYYGKSISKLDLAQTALIAGMPNAPVSFDPYLYPEQATKRRNLVLAAMLDNKKITQDQYDKAIKENIKTGLKEKHDTGSRLRRIDDPYIKEVINETRADGFDPYRDNLKIYVNINQKAQNELYNLANKNVIPFTNNKMQAAATVIDPDNGHVIAILGGRHLPNIQLGLDRAVQTDRSTGSSIKPILDYAPAIEYLNWSTAQVLEDTPYTYKGTNIKLYDWDDRFMGKMTMRYALEQSRNVPAVRTLEEVGINRGAKFAKKLGIKVKPSQGLSVAIGANASTLQMTGAFSALDNDGIYHKPQFVSKIEAPDGTTRNYDNNGTRVMKSSTAYMITDMLKDVIKKGSGKDAMINNVYQAGKTGTVKYSDGELAQYPSYEGTPKDSWFVGYSPDYCMGVWTGYDKLSDGKIDKTGEKSAMLLYKAMMQYLMKNKVSADWSMPDTVVKQAFTAGNVTTQELYVKGHVPEAPKVNQKIIVKKNPNDDQDDSDSQDKQKDRGSDNRNRKDTDNSSNDSNSNTDNSNTDNSNTDNSNDSSDNDSSSDSATFSNDNSSDDSNSSDDGVVETPEN</sequence>
<gene>
    <name evidence="13" type="ORF">CEE75_13245</name>
</gene>
<dbReference type="GO" id="GO:0008658">
    <property type="term" value="F:penicillin binding"/>
    <property type="evidence" value="ECO:0007669"/>
    <property type="project" value="InterPro"/>
</dbReference>
<dbReference type="SUPFAM" id="SSF56601">
    <property type="entry name" value="beta-lactamase/transpeptidase-like"/>
    <property type="match status" value="1"/>
</dbReference>
<dbReference type="Gene3D" id="1.10.3810.10">
    <property type="entry name" value="Biosynthetic peptidoglycan transglycosylase-like"/>
    <property type="match status" value="1"/>
</dbReference>
<proteinExistence type="predicted"/>
<evidence type="ECO:0000256" key="4">
    <source>
        <dbReference type="ARBA" id="ARBA00022679"/>
    </source>
</evidence>
<comment type="caution">
    <text evidence="13">The sequence shown here is derived from an EMBL/GenBank/DDBJ whole genome shotgun (WGS) entry which is preliminary data.</text>
</comment>
<dbReference type="GO" id="GO:0008955">
    <property type="term" value="F:peptidoglycan glycosyltransferase activity"/>
    <property type="evidence" value="ECO:0007669"/>
    <property type="project" value="UniProtKB-EC"/>
</dbReference>
<dbReference type="EMBL" id="NKLP01000303">
    <property type="protein sequence ID" value="TDN28282.1"/>
    <property type="molecule type" value="Genomic_DNA"/>
</dbReference>
<keyword evidence="2" id="KW-0645">Protease</keyword>
<evidence type="ECO:0000259" key="12">
    <source>
        <dbReference type="Pfam" id="PF00912"/>
    </source>
</evidence>
<dbReference type="GO" id="GO:0030288">
    <property type="term" value="C:outer membrane-bounded periplasmic space"/>
    <property type="evidence" value="ECO:0007669"/>
    <property type="project" value="TreeGrafter"/>
</dbReference>
<dbReference type="Pfam" id="PF00905">
    <property type="entry name" value="Transpeptidase"/>
    <property type="match status" value="1"/>
</dbReference>
<dbReference type="GO" id="GO:0009002">
    <property type="term" value="F:serine-type D-Ala-D-Ala carboxypeptidase activity"/>
    <property type="evidence" value="ECO:0007669"/>
    <property type="project" value="UniProtKB-EC"/>
</dbReference>
<feature type="domain" description="Glycosyl transferase family 51" evidence="12">
    <location>
        <begin position="97"/>
        <end position="274"/>
    </location>
</feature>
<dbReference type="PANTHER" id="PTHR32282">
    <property type="entry name" value="BINDING PROTEIN TRANSPEPTIDASE, PUTATIVE-RELATED"/>
    <property type="match status" value="1"/>
</dbReference>
<reference evidence="13 14" key="1">
    <citation type="submission" date="2017-06" db="EMBL/GenBank/DDBJ databases">
        <authorList>
            <person name="Swanenburg J."/>
            <person name="Kort R."/>
        </authorList>
    </citation>
    <scope>NUCLEOTIDE SEQUENCE [LARGE SCALE GENOMIC DNA]</scope>
    <source>
        <strain evidence="13 14">RL05</strain>
    </source>
</reference>
<dbReference type="InterPro" id="IPR001460">
    <property type="entry name" value="PCN-bd_Tpept"/>
</dbReference>
<keyword evidence="3" id="KW-0328">Glycosyltransferase</keyword>
<evidence type="ECO:0000313" key="13">
    <source>
        <dbReference type="EMBL" id="TDN28282.1"/>
    </source>
</evidence>
<feature type="compositionally biased region" description="Polar residues" evidence="9">
    <location>
        <begin position="1"/>
        <end position="12"/>
    </location>
</feature>
<feature type="compositionally biased region" description="Basic and acidic residues" evidence="9">
    <location>
        <begin position="713"/>
        <end position="731"/>
    </location>
</feature>
<dbReference type="AlphaFoldDB" id="A0A4R6CPZ3"/>
<comment type="catalytic activity">
    <reaction evidence="7">
        <text>Preferential cleavage: (Ac)2-L-Lys-D-Ala-|-D-Ala. Also transpeptidation of peptidyl-alanyl moieties that are N-acyl substituents of D-alanine.</text>
        <dbReference type="EC" id="3.4.16.4"/>
    </reaction>
</comment>
<evidence type="ECO:0000313" key="14">
    <source>
        <dbReference type="Proteomes" id="UP000295195"/>
    </source>
</evidence>
<keyword evidence="10" id="KW-0812">Transmembrane</keyword>
<dbReference type="SUPFAM" id="SSF53955">
    <property type="entry name" value="Lysozyme-like"/>
    <property type="match status" value="1"/>
</dbReference>
<protein>
    <submittedName>
        <fullName evidence="13">Penicillin-binding protein</fullName>
    </submittedName>
</protein>
<comment type="catalytic activity">
    <reaction evidence="8">
        <text>[GlcNAc-(1-&gt;4)-Mur2Ac(oyl-L-Ala-gamma-D-Glu-L-Lys-D-Ala-D-Ala)](n)-di-trans,octa-cis-undecaprenyl diphosphate + beta-D-GlcNAc-(1-&gt;4)-Mur2Ac(oyl-L-Ala-gamma-D-Glu-L-Lys-D-Ala-D-Ala)-di-trans,octa-cis-undecaprenyl diphosphate = [GlcNAc-(1-&gt;4)-Mur2Ac(oyl-L-Ala-gamma-D-Glu-L-Lys-D-Ala-D-Ala)](n+1)-di-trans,octa-cis-undecaprenyl diphosphate + di-trans,octa-cis-undecaprenyl diphosphate + H(+)</text>
        <dbReference type="Rhea" id="RHEA:23708"/>
        <dbReference type="Rhea" id="RHEA-COMP:9602"/>
        <dbReference type="Rhea" id="RHEA-COMP:9603"/>
        <dbReference type="ChEBI" id="CHEBI:15378"/>
        <dbReference type="ChEBI" id="CHEBI:58405"/>
        <dbReference type="ChEBI" id="CHEBI:60033"/>
        <dbReference type="ChEBI" id="CHEBI:78435"/>
        <dbReference type="EC" id="2.4.99.28"/>
    </reaction>
</comment>
<keyword evidence="4" id="KW-0808">Transferase</keyword>
<feature type="region of interest" description="Disordered" evidence="9">
    <location>
        <begin position="1"/>
        <end position="40"/>
    </location>
</feature>